<gene>
    <name evidence="2" type="ORF">BKA14_007369</name>
</gene>
<protein>
    <submittedName>
        <fullName evidence="2">Uncharacterized protein</fullName>
    </submittedName>
</protein>
<feature type="transmembrane region" description="Helical" evidence="1">
    <location>
        <begin position="194"/>
        <end position="213"/>
    </location>
</feature>
<evidence type="ECO:0000313" key="2">
    <source>
        <dbReference type="EMBL" id="MBB4697221.1"/>
    </source>
</evidence>
<sequence length="225" mass="23955">MSVSAVLFQLYRPVIYWGLAIVVALEIAVVAAILTVNPPGFSFWLVVVGSAAKYWPLVTGILMMSTYFRQIVTNGVTRHEFLRGFAVFALGIVVLLPALVVIGHGVESTVLGLLDQRGDSYPVFRFGEAANEYLHVLPGTAAYLASGTVISAGFYRFRPLIGLLLILPGSLPIMASGGLLTIDEFGVLTQRGSLAVALTVVLAVTAAAGIAAHRLMRDVAIRRTG</sequence>
<name>A0A7W7D1T8_9ACTN</name>
<keyword evidence="1" id="KW-0472">Membrane</keyword>
<feature type="transmembrane region" description="Helical" evidence="1">
    <location>
        <begin position="85"/>
        <end position="106"/>
    </location>
</feature>
<evidence type="ECO:0000256" key="1">
    <source>
        <dbReference type="SAM" id="Phobius"/>
    </source>
</evidence>
<evidence type="ECO:0000313" key="3">
    <source>
        <dbReference type="Proteomes" id="UP000542742"/>
    </source>
</evidence>
<keyword evidence="3" id="KW-1185">Reference proteome</keyword>
<dbReference type="Proteomes" id="UP000542742">
    <property type="component" value="Unassembled WGS sequence"/>
</dbReference>
<accession>A0A7W7D1T8</accession>
<keyword evidence="1" id="KW-1133">Transmembrane helix</keyword>
<dbReference type="RefSeq" id="WP_184955365.1">
    <property type="nucleotide sequence ID" value="NZ_BOMC01000017.1"/>
</dbReference>
<feature type="transmembrane region" description="Helical" evidence="1">
    <location>
        <begin position="41"/>
        <end position="64"/>
    </location>
</feature>
<feature type="transmembrane region" description="Helical" evidence="1">
    <location>
        <begin position="14"/>
        <end position="35"/>
    </location>
</feature>
<dbReference type="AlphaFoldDB" id="A0A7W7D1T8"/>
<keyword evidence="1" id="KW-0812">Transmembrane</keyword>
<comment type="caution">
    <text evidence="2">The sequence shown here is derived from an EMBL/GenBank/DDBJ whole genome shotgun (WGS) entry which is preliminary data.</text>
</comment>
<feature type="transmembrane region" description="Helical" evidence="1">
    <location>
        <begin position="162"/>
        <end position="182"/>
    </location>
</feature>
<feature type="transmembrane region" description="Helical" evidence="1">
    <location>
        <begin position="133"/>
        <end position="155"/>
    </location>
</feature>
<organism evidence="2 3">
    <name type="scientific">Paractinoplanes abujensis</name>
    <dbReference type="NCBI Taxonomy" id="882441"/>
    <lineage>
        <taxon>Bacteria</taxon>
        <taxon>Bacillati</taxon>
        <taxon>Actinomycetota</taxon>
        <taxon>Actinomycetes</taxon>
        <taxon>Micromonosporales</taxon>
        <taxon>Micromonosporaceae</taxon>
        <taxon>Paractinoplanes</taxon>
    </lineage>
</organism>
<reference evidence="2 3" key="1">
    <citation type="submission" date="2020-08" db="EMBL/GenBank/DDBJ databases">
        <title>Sequencing the genomes of 1000 actinobacteria strains.</title>
        <authorList>
            <person name="Klenk H.-P."/>
        </authorList>
    </citation>
    <scope>NUCLEOTIDE SEQUENCE [LARGE SCALE GENOMIC DNA]</scope>
    <source>
        <strain evidence="2 3">DSM 45518</strain>
    </source>
</reference>
<dbReference type="EMBL" id="JACHMF010000001">
    <property type="protein sequence ID" value="MBB4697221.1"/>
    <property type="molecule type" value="Genomic_DNA"/>
</dbReference>
<proteinExistence type="predicted"/>